<dbReference type="GO" id="GO:2001044">
    <property type="term" value="P:regulation of integrin-mediated signaling pathway"/>
    <property type="evidence" value="ECO:0007669"/>
    <property type="project" value="TreeGrafter"/>
</dbReference>
<feature type="domain" description="UPAR/Ly6" evidence="8">
    <location>
        <begin position="131"/>
        <end position="208"/>
    </location>
</feature>
<dbReference type="STRING" id="379532.ENSPCOP00000001596"/>
<evidence type="ECO:0000313" key="9">
    <source>
        <dbReference type="Ensembl" id="ENSPCOP00000001596.1"/>
    </source>
</evidence>
<dbReference type="CDD" id="cd23623">
    <property type="entry name" value="TFP_LU_ECD_CD177_rpt1"/>
    <property type="match status" value="1"/>
</dbReference>
<dbReference type="CDD" id="cd23637">
    <property type="entry name" value="TFP_LU_ECD_CD177_rpt4"/>
    <property type="match status" value="1"/>
</dbReference>
<dbReference type="GeneTree" id="ENSGT00530000063351"/>
<dbReference type="SUPFAM" id="SSF57302">
    <property type="entry name" value="Snake toxin-like"/>
    <property type="match status" value="2"/>
</dbReference>
<feature type="domain" description="UPAR/Ly6" evidence="8">
    <location>
        <begin position="322"/>
        <end position="395"/>
    </location>
</feature>
<protein>
    <submittedName>
        <fullName evidence="9">CD177 molecule</fullName>
    </submittedName>
</protein>
<keyword evidence="4 6" id="KW-0472">Membrane</keyword>
<keyword evidence="10" id="KW-1185">Reference proteome</keyword>
<dbReference type="PANTHER" id="PTHR16529:SF8">
    <property type="entry name" value="CD177 ANTIGEN"/>
    <property type="match status" value="1"/>
</dbReference>
<gene>
    <name evidence="9" type="primary">CD177</name>
</gene>
<dbReference type="Proteomes" id="UP000233160">
    <property type="component" value="Unassembled WGS sequence"/>
</dbReference>
<dbReference type="AlphaFoldDB" id="A0A2K6EIN2"/>
<evidence type="ECO:0000313" key="10">
    <source>
        <dbReference type="Proteomes" id="UP000233160"/>
    </source>
</evidence>
<feature type="signal peptide" evidence="7">
    <location>
        <begin position="1"/>
        <end position="22"/>
    </location>
</feature>
<feature type="domain" description="UPAR/Ly6" evidence="8">
    <location>
        <begin position="47"/>
        <end position="112"/>
    </location>
</feature>
<organism evidence="9 10">
    <name type="scientific">Propithecus coquereli</name>
    <name type="common">Coquerel's sifaka</name>
    <name type="synonym">Propithecus verreauxi coquereli</name>
    <dbReference type="NCBI Taxonomy" id="379532"/>
    <lineage>
        <taxon>Eukaryota</taxon>
        <taxon>Metazoa</taxon>
        <taxon>Chordata</taxon>
        <taxon>Craniata</taxon>
        <taxon>Vertebrata</taxon>
        <taxon>Euteleostomi</taxon>
        <taxon>Mammalia</taxon>
        <taxon>Eutheria</taxon>
        <taxon>Euarchontoglires</taxon>
        <taxon>Primates</taxon>
        <taxon>Strepsirrhini</taxon>
        <taxon>Lemuriformes</taxon>
        <taxon>Indriidae</taxon>
        <taxon>Propithecus</taxon>
    </lineage>
</organism>
<proteinExistence type="predicted"/>
<evidence type="ECO:0000256" key="5">
    <source>
        <dbReference type="ARBA" id="ARBA00023180"/>
    </source>
</evidence>
<dbReference type="GO" id="GO:0045217">
    <property type="term" value="P:cell-cell junction maintenance"/>
    <property type="evidence" value="ECO:0007669"/>
    <property type="project" value="TreeGrafter"/>
</dbReference>
<dbReference type="CDD" id="cd23636">
    <property type="entry name" value="TFP_LU_ECD_CD177_rpt2"/>
    <property type="match status" value="1"/>
</dbReference>
<keyword evidence="2" id="KW-1003">Cell membrane</keyword>
<dbReference type="GO" id="GO:0007159">
    <property type="term" value="P:leukocyte cell-cell adhesion"/>
    <property type="evidence" value="ECO:0007669"/>
    <property type="project" value="TreeGrafter"/>
</dbReference>
<keyword evidence="5" id="KW-0325">Glycoprotein</keyword>
<keyword evidence="3 7" id="KW-0732">Signal</keyword>
<evidence type="ECO:0000256" key="1">
    <source>
        <dbReference type="ARBA" id="ARBA00004236"/>
    </source>
</evidence>
<evidence type="ECO:0000256" key="2">
    <source>
        <dbReference type="ARBA" id="ARBA00022475"/>
    </source>
</evidence>
<evidence type="ECO:0000256" key="6">
    <source>
        <dbReference type="SAM" id="Phobius"/>
    </source>
</evidence>
<reference evidence="9" key="1">
    <citation type="submission" date="2025-08" db="UniProtKB">
        <authorList>
            <consortium name="Ensembl"/>
        </authorList>
    </citation>
    <scope>IDENTIFICATION</scope>
</reference>
<dbReference type="GO" id="GO:0043315">
    <property type="term" value="P:positive regulation of neutrophil degranulation"/>
    <property type="evidence" value="ECO:0007669"/>
    <property type="project" value="TreeGrafter"/>
</dbReference>
<dbReference type="InterPro" id="IPR051899">
    <property type="entry name" value="Fert-Immune_med_protein"/>
</dbReference>
<feature type="chain" id="PRO_5014401857" evidence="7">
    <location>
        <begin position="23"/>
        <end position="439"/>
    </location>
</feature>
<feature type="transmembrane region" description="Helical" evidence="6">
    <location>
        <begin position="415"/>
        <end position="437"/>
    </location>
</feature>
<sequence>MSSALLLALLGGSALPTPGAQALLCQLLSGRSVYNVSDLPLSWTAEQKECDSGEGCQDTLMLIENGPHVMVVLSKGCTKEEDHEARVTEHRTGPGLSVVSYTHVCRQGDLCNGLSNTMPVWTPSLQTAPGSLRCPVCFSTESCAGSATEVCPKGSTHCYNGVLRLVGGNIFTRLQVQGCTSQPGCNLLNGTQNIGPIEVRESCDPKDFVICEQGTKFMAGSNLTHEPVYWDTDWIRLCDAGQVCQETLLLIDAGSKSALLWNKGCGRSEAQDSWATTIHTGPPGVLVASYVRFCSSSFCNRANSTSILLKFLHRPAAPAPGNLRCPSCVNIFGSCSGNSPNITCPSGTAHCYDGHIYLKGGGVTTTVGIQGCVAQPSTSLLSHTRNIGIFSVRENEEDNNDYNIKPRLQNGAAPAASLAQVVGLGVALALCCGGLCLSR</sequence>
<evidence type="ECO:0000259" key="8">
    <source>
        <dbReference type="Pfam" id="PF00021"/>
    </source>
</evidence>
<reference evidence="9" key="2">
    <citation type="submission" date="2025-09" db="UniProtKB">
        <authorList>
            <consortium name="Ensembl"/>
        </authorList>
    </citation>
    <scope>IDENTIFICATION</scope>
</reference>
<dbReference type="OMA" id="HVCREKD"/>
<dbReference type="InterPro" id="IPR016054">
    <property type="entry name" value="LY6_UPA_recep-like"/>
</dbReference>
<dbReference type="PANTHER" id="PTHR16529">
    <property type="entry name" value="CD177 ANTIGEN"/>
    <property type="match status" value="1"/>
</dbReference>
<dbReference type="CDD" id="cd23624">
    <property type="entry name" value="TFP_LU_ECD_CD177_rpt3"/>
    <property type="match status" value="1"/>
</dbReference>
<dbReference type="GO" id="GO:0098742">
    <property type="term" value="P:cell-cell adhesion via plasma-membrane adhesion molecules"/>
    <property type="evidence" value="ECO:0007669"/>
    <property type="project" value="TreeGrafter"/>
</dbReference>
<evidence type="ECO:0000256" key="7">
    <source>
        <dbReference type="SAM" id="SignalP"/>
    </source>
</evidence>
<name>A0A2K6EIN2_PROCO</name>
<evidence type="ECO:0000256" key="4">
    <source>
        <dbReference type="ARBA" id="ARBA00023136"/>
    </source>
</evidence>
<dbReference type="InterPro" id="IPR045860">
    <property type="entry name" value="Snake_toxin-like_sf"/>
</dbReference>
<dbReference type="Ensembl" id="ENSPCOT00000005673.1">
    <property type="protein sequence ID" value="ENSPCOP00000001596.1"/>
    <property type="gene ID" value="ENSPCOG00000005033.1"/>
</dbReference>
<keyword evidence="6" id="KW-0812">Transmembrane</keyword>
<dbReference type="Pfam" id="PF00021">
    <property type="entry name" value="UPAR_LY6"/>
    <property type="match status" value="3"/>
</dbReference>
<dbReference type="GO" id="GO:0044853">
    <property type="term" value="C:plasma membrane raft"/>
    <property type="evidence" value="ECO:0007669"/>
    <property type="project" value="TreeGrafter"/>
</dbReference>
<evidence type="ECO:0000256" key="3">
    <source>
        <dbReference type="ARBA" id="ARBA00022729"/>
    </source>
</evidence>
<accession>A0A2K6EIN2</accession>
<keyword evidence="6" id="KW-1133">Transmembrane helix</keyword>
<comment type="subcellular location">
    <subcellularLocation>
        <location evidence="1">Cell membrane</location>
    </subcellularLocation>
</comment>